<dbReference type="GeneID" id="9948558"/>
<dbReference type="CTD" id="9948558"/>
<accession>A0A1S0TP44</accession>
<dbReference type="RefSeq" id="XP_003146680.1">
    <property type="nucleotide sequence ID" value="XM_003146632.1"/>
</dbReference>
<dbReference type="EMBL" id="JH712116">
    <property type="protein sequence ID" value="EFO17390.1"/>
    <property type="molecule type" value="Genomic_DNA"/>
</dbReference>
<reference evidence="1" key="1">
    <citation type="submission" date="2012-04" db="EMBL/GenBank/DDBJ databases">
        <title>The Genome Sequence of Loa loa.</title>
        <authorList>
            <consortium name="The Broad Institute Genome Sequencing Platform"/>
            <consortium name="Broad Institute Genome Sequencing Center for Infectious Disease"/>
            <person name="Nutman T.B."/>
            <person name="Fink D.L."/>
            <person name="Russ C."/>
            <person name="Young S."/>
            <person name="Zeng Q."/>
            <person name="Gargeya S."/>
            <person name="Alvarado L."/>
            <person name="Berlin A."/>
            <person name="Chapman S.B."/>
            <person name="Chen Z."/>
            <person name="Freedman E."/>
            <person name="Gellesch M."/>
            <person name="Goldberg J."/>
            <person name="Griggs A."/>
            <person name="Gujja S."/>
            <person name="Heilman E.R."/>
            <person name="Heiman D."/>
            <person name="Howarth C."/>
            <person name="Mehta T."/>
            <person name="Neiman D."/>
            <person name="Pearson M."/>
            <person name="Roberts A."/>
            <person name="Saif S."/>
            <person name="Shea T."/>
            <person name="Shenoy N."/>
            <person name="Sisk P."/>
            <person name="Stolte C."/>
            <person name="Sykes S."/>
            <person name="White J."/>
            <person name="Yandava C."/>
            <person name="Haas B."/>
            <person name="Henn M.R."/>
            <person name="Nusbaum C."/>
            <person name="Birren B."/>
        </authorList>
    </citation>
    <scope>NUCLEOTIDE SEQUENCE [LARGE SCALE GENOMIC DNA]</scope>
</reference>
<sequence length="102" mass="11858">MTKPMTITTMTTTMTTTTTTTTTSIAIDRMVVEMRWKEGKSHKIGHHHRFTSSLFPLQCMTERSNVCWEYIIDNDDDDDDDDDDVDVVDNVIIDAYIVYFIR</sequence>
<proteinExistence type="predicted"/>
<protein>
    <submittedName>
        <fullName evidence="1">Uncharacterized protein</fullName>
    </submittedName>
</protein>
<dbReference type="AlphaFoldDB" id="A0A1S0TP44"/>
<gene>
    <name evidence="1" type="ORF">LOAG_11108</name>
</gene>
<evidence type="ECO:0000313" key="1">
    <source>
        <dbReference type="EMBL" id="EFO17390.1"/>
    </source>
</evidence>
<dbReference type="InParanoid" id="A0A1S0TP44"/>
<dbReference type="KEGG" id="loa:LOAG_11108"/>
<name>A0A1S0TP44_LOALO</name>
<organism evidence="1">
    <name type="scientific">Loa loa</name>
    <name type="common">Eye worm</name>
    <name type="synonym">Filaria loa</name>
    <dbReference type="NCBI Taxonomy" id="7209"/>
    <lineage>
        <taxon>Eukaryota</taxon>
        <taxon>Metazoa</taxon>
        <taxon>Ecdysozoa</taxon>
        <taxon>Nematoda</taxon>
        <taxon>Chromadorea</taxon>
        <taxon>Rhabditida</taxon>
        <taxon>Spirurina</taxon>
        <taxon>Spiruromorpha</taxon>
        <taxon>Filarioidea</taxon>
        <taxon>Onchocercidae</taxon>
        <taxon>Loa</taxon>
    </lineage>
</organism>